<dbReference type="InterPro" id="IPR036282">
    <property type="entry name" value="Glutathione-S-Trfase_C_sf"/>
</dbReference>
<dbReference type="KEGG" id="maqu:Maq22A_c08415"/>
<sequence length="230" mass="25933">MATLHHSSFCPHSRFVRLVMAEMGMEPQLVEERPWERRDDFLMLNPAGTTPVLVEEGGLAVPGGGVIAEYLDETRGLGLSGIRLLPEAPAARVEVRRLLDWFLQKFDQEVTGYLVTEKIHKRFMTSQHGGGPPDMNAIRAARSNVRYHLKYIGYLISRRNWLAGSHLTYADLAAAAHLSCVDYLGDVPWDEDEMARHWYARVKSRPSFRGLLADRVAGMAPADHYADLDF</sequence>
<dbReference type="CDD" id="cd00570">
    <property type="entry name" value="GST_N_family"/>
    <property type="match status" value="1"/>
</dbReference>
<dbReference type="EMBL" id="AP014704">
    <property type="protein sequence ID" value="BAQ44991.1"/>
    <property type="molecule type" value="Genomic_DNA"/>
</dbReference>
<evidence type="ECO:0000259" key="2">
    <source>
        <dbReference type="PROSITE" id="PS50404"/>
    </source>
</evidence>
<dbReference type="GO" id="GO:0004364">
    <property type="term" value="F:glutathione transferase activity"/>
    <property type="evidence" value="ECO:0007669"/>
    <property type="project" value="TreeGrafter"/>
</dbReference>
<dbReference type="OrthoDB" id="9794721at2"/>
<dbReference type="PROSITE" id="PS50404">
    <property type="entry name" value="GST_NTER"/>
    <property type="match status" value="1"/>
</dbReference>
<reference evidence="5" key="2">
    <citation type="submission" date="2015-01" db="EMBL/GenBank/DDBJ databases">
        <title>Complete genome sequence of Methylobacterium aquaticum strain 22A.</title>
        <authorList>
            <person name="Tani A."/>
            <person name="Ogura Y."/>
            <person name="Hayashi T."/>
        </authorList>
    </citation>
    <scope>NUCLEOTIDE SEQUENCE [LARGE SCALE GENOMIC DNA]</scope>
    <source>
        <strain evidence="5">MA-22A</strain>
    </source>
</reference>
<dbReference type="CDD" id="cd00299">
    <property type="entry name" value="GST_C_family"/>
    <property type="match status" value="1"/>
</dbReference>
<dbReference type="Pfam" id="PF13409">
    <property type="entry name" value="GST_N_2"/>
    <property type="match status" value="1"/>
</dbReference>
<dbReference type="PANTHER" id="PTHR43969:SF9">
    <property type="entry name" value="GLUTATHIONE S TRANSFERASE D10, ISOFORM A-RELATED"/>
    <property type="match status" value="1"/>
</dbReference>
<dbReference type="Gene3D" id="1.20.1050.10">
    <property type="match status" value="1"/>
</dbReference>
<dbReference type="AlphaFoldDB" id="A0A0C6EXT5"/>
<dbReference type="SUPFAM" id="SSF47616">
    <property type="entry name" value="GST C-terminal domain-like"/>
    <property type="match status" value="1"/>
</dbReference>
<gene>
    <name evidence="4" type="primary">gst</name>
    <name evidence="4" type="ORF">Maq22A_c08415</name>
</gene>
<comment type="subunit">
    <text evidence="1">Homodimer.</text>
</comment>
<dbReference type="InterPro" id="IPR010987">
    <property type="entry name" value="Glutathione-S-Trfase_C-like"/>
</dbReference>
<evidence type="ECO:0000313" key="5">
    <source>
        <dbReference type="Proteomes" id="UP000061432"/>
    </source>
</evidence>
<dbReference type="SFLD" id="SFLDG00358">
    <property type="entry name" value="Main_(cytGST)"/>
    <property type="match status" value="1"/>
</dbReference>
<dbReference type="Gene3D" id="3.40.30.10">
    <property type="entry name" value="Glutaredoxin"/>
    <property type="match status" value="1"/>
</dbReference>
<dbReference type="PANTHER" id="PTHR43969">
    <property type="entry name" value="GLUTATHIONE S TRANSFERASE D10, ISOFORM A-RELATED"/>
    <property type="match status" value="1"/>
</dbReference>
<dbReference type="GO" id="GO:0006749">
    <property type="term" value="P:glutathione metabolic process"/>
    <property type="evidence" value="ECO:0007669"/>
    <property type="project" value="TreeGrafter"/>
</dbReference>
<evidence type="ECO:0000256" key="1">
    <source>
        <dbReference type="ARBA" id="ARBA00011738"/>
    </source>
</evidence>
<feature type="domain" description="GST C-terminal" evidence="3">
    <location>
        <begin position="88"/>
        <end position="222"/>
    </location>
</feature>
<dbReference type="Proteomes" id="UP000061432">
    <property type="component" value="Chromosome"/>
</dbReference>
<evidence type="ECO:0000259" key="3">
    <source>
        <dbReference type="PROSITE" id="PS50405"/>
    </source>
</evidence>
<dbReference type="RefSeq" id="WP_060846402.1">
    <property type="nucleotide sequence ID" value="NZ_AP014704.1"/>
</dbReference>
<accession>A0A0C6EXT5</accession>
<dbReference type="STRING" id="270351.Maq22A_c08415"/>
<dbReference type="SFLD" id="SFLDS00019">
    <property type="entry name" value="Glutathione_Transferase_(cytos"/>
    <property type="match status" value="1"/>
</dbReference>
<proteinExistence type="predicted"/>
<dbReference type="InterPro" id="IPR004045">
    <property type="entry name" value="Glutathione_S-Trfase_N"/>
</dbReference>
<evidence type="ECO:0000313" key="4">
    <source>
        <dbReference type="EMBL" id="BAQ44991.1"/>
    </source>
</evidence>
<name>A0A0C6EXT5_9HYPH</name>
<dbReference type="InterPro" id="IPR040079">
    <property type="entry name" value="Glutathione_S-Trfase"/>
</dbReference>
<dbReference type="InterPro" id="IPR036249">
    <property type="entry name" value="Thioredoxin-like_sf"/>
</dbReference>
<keyword evidence="4" id="KW-0808">Transferase</keyword>
<organism evidence="4 5">
    <name type="scientific">Methylobacterium aquaticum</name>
    <dbReference type="NCBI Taxonomy" id="270351"/>
    <lineage>
        <taxon>Bacteria</taxon>
        <taxon>Pseudomonadati</taxon>
        <taxon>Pseudomonadota</taxon>
        <taxon>Alphaproteobacteria</taxon>
        <taxon>Hyphomicrobiales</taxon>
        <taxon>Methylobacteriaceae</taxon>
        <taxon>Methylobacterium</taxon>
    </lineage>
</organism>
<reference evidence="4 5" key="1">
    <citation type="journal article" date="2015" name="Genome Announc.">
        <title>Complete Genome Sequence of Methylobacterium aquaticum Strain 22A, Isolated from Racomitrium japonicum Moss.</title>
        <authorList>
            <person name="Tani A."/>
            <person name="Ogura Y."/>
            <person name="Hayashi T."/>
            <person name="Kimbara K."/>
        </authorList>
    </citation>
    <scope>NUCLEOTIDE SEQUENCE [LARGE SCALE GENOMIC DNA]</scope>
    <source>
        <strain evidence="4 5">MA-22A</strain>
    </source>
</reference>
<dbReference type="PATRIC" id="fig|270351.10.peg.1607"/>
<feature type="domain" description="GST N-terminal" evidence="2">
    <location>
        <begin position="1"/>
        <end position="79"/>
    </location>
</feature>
<protein>
    <submittedName>
        <fullName evidence="4">Glutathione S-transferase</fullName>
    </submittedName>
</protein>
<dbReference type="PROSITE" id="PS50405">
    <property type="entry name" value="GST_CTER"/>
    <property type="match status" value="1"/>
</dbReference>
<dbReference type="SUPFAM" id="SSF52833">
    <property type="entry name" value="Thioredoxin-like"/>
    <property type="match status" value="1"/>
</dbReference>